<feature type="compositionally biased region" description="Polar residues" evidence="1">
    <location>
        <begin position="133"/>
        <end position="154"/>
    </location>
</feature>
<keyword evidence="4" id="KW-1185">Reference proteome</keyword>
<evidence type="ECO:0000256" key="1">
    <source>
        <dbReference type="SAM" id="MobiDB-lite"/>
    </source>
</evidence>
<evidence type="ECO:0000313" key="3">
    <source>
        <dbReference type="Ensembl" id="ENSAPOP00000032745.1"/>
    </source>
</evidence>
<dbReference type="STRING" id="80966.ENSAPOP00000032745"/>
<feature type="region of interest" description="Disordered" evidence="1">
    <location>
        <begin position="133"/>
        <end position="169"/>
    </location>
</feature>
<proteinExistence type="predicted"/>
<evidence type="ECO:0000259" key="2">
    <source>
        <dbReference type="Pfam" id="PF01498"/>
    </source>
</evidence>
<accession>A0A3Q1HYK3</accession>
<dbReference type="GO" id="GO:0015074">
    <property type="term" value="P:DNA integration"/>
    <property type="evidence" value="ECO:0007669"/>
    <property type="project" value="InterPro"/>
</dbReference>
<reference evidence="3" key="2">
    <citation type="submission" date="2025-09" db="UniProtKB">
        <authorList>
            <consortium name="Ensembl"/>
        </authorList>
    </citation>
    <scope>IDENTIFICATION</scope>
</reference>
<reference evidence="3" key="1">
    <citation type="submission" date="2025-08" db="UniProtKB">
        <authorList>
            <consortium name="Ensembl"/>
        </authorList>
    </citation>
    <scope>IDENTIFICATION</scope>
</reference>
<dbReference type="Ensembl" id="ENSAPOT00000026981.1">
    <property type="protein sequence ID" value="ENSAPOP00000032745.1"/>
    <property type="gene ID" value="ENSAPOG00000020866.1"/>
</dbReference>
<dbReference type="GO" id="GO:0006313">
    <property type="term" value="P:DNA transposition"/>
    <property type="evidence" value="ECO:0007669"/>
    <property type="project" value="InterPro"/>
</dbReference>
<feature type="region of interest" description="Disordered" evidence="1">
    <location>
        <begin position="27"/>
        <end position="50"/>
    </location>
</feature>
<dbReference type="AlphaFoldDB" id="A0A3Q1HYK3"/>
<organism evidence="3 4">
    <name type="scientific">Acanthochromis polyacanthus</name>
    <name type="common">spiny chromis</name>
    <dbReference type="NCBI Taxonomy" id="80966"/>
    <lineage>
        <taxon>Eukaryota</taxon>
        <taxon>Metazoa</taxon>
        <taxon>Chordata</taxon>
        <taxon>Craniata</taxon>
        <taxon>Vertebrata</taxon>
        <taxon>Euteleostomi</taxon>
        <taxon>Actinopterygii</taxon>
        <taxon>Neopterygii</taxon>
        <taxon>Teleostei</taxon>
        <taxon>Neoteleostei</taxon>
        <taxon>Acanthomorphata</taxon>
        <taxon>Ovalentaria</taxon>
        <taxon>Pomacentridae</taxon>
        <taxon>Acanthochromis</taxon>
    </lineage>
</organism>
<protein>
    <recommendedName>
        <fullName evidence="2">Transposase Tc1-like domain-containing protein</fullName>
    </recommendedName>
</protein>
<feature type="domain" description="Transposase Tc1-like" evidence="2">
    <location>
        <begin position="49"/>
        <end position="121"/>
    </location>
</feature>
<dbReference type="GO" id="GO:0003677">
    <property type="term" value="F:DNA binding"/>
    <property type="evidence" value="ECO:0007669"/>
    <property type="project" value="InterPro"/>
</dbReference>
<name>A0A3Q1HYK3_9TELE</name>
<dbReference type="InterPro" id="IPR002492">
    <property type="entry name" value="Transposase_Tc1-like"/>
</dbReference>
<dbReference type="InParanoid" id="A0A3Q1HYK3"/>
<dbReference type="Proteomes" id="UP000257200">
    <property type="component" value="Unplaced"/>
</dbReference>
<dbReference type="InterPro" id="IPR009057">
    <property type="entry name" value="Homeodomain-like_sf"/>
</dbReference>
<sequence length="169" mass="19760">SKVGGQHIARHFNFNITTIYRLQRRYNTTQSTDDLPRSGRPRVTTPRQDRHITRQDLRDPFLPASQTARATVGRHNQPISRDTVIRRLHSANLRCCRPARHPVLRPRHRQARLQWAQGHRNWRHFRLHKCQTDATGQASSVSSTNGEKIQMNRSRPQEITCKASEWHPT</sequence>
<dbReference type="SUPFAM" id="SSF46689">
    <property type="entry name" value="Homeodomain-like"/>
    <property type="match status" value="1"/>
</dbReference>
<dbReference type="Pfam" id="PF01498">
    <property type="entry name" value="HTH_Tnp_Tc3_2"/>
    <property type="match status" value="1"/>
</dbReference>
<evidence type="ECO:0000313" key="4">
    <source>
        <dbReference type="Proteomes" id="UP000257200"/>
    </source>
</evidence>